<keyword evidence="5 11" id="KW-0326">Glycosidase</keyword>
<dbReference type="GO" id="GO:0030203">
    <property type="term" value="P:glycosaminoglycan metabolic process"/>
    <property type="evidence" value="ECO:0007669"/>
    <property type="project" value="TreeGrafter"/>
</dbReference>
<comment type="similarity">
    <text evidence="2">Belongs to the glycosyl hydrolase 20 family.</text>
</comment>
<dbReference type="InterPro" id="IPR017853">
    <property type="entry name" value="GH"/>
</dbReference>
<dbReference type="PRINTS" id="PR00738">
    <property type="entry name" value="GLHYDRLASE20"/>
</dbReference>
<proteinExistence type="inferred from homology"/>
<dbReference type="OrthoDB" id="9763537at2"/>
<feature type="domain" description="Beta-hexosaminidase bacterial type N-terminal" evidence="10">
    <location>
        <begin position="138"/>
        <end position="255"/>
    </location>
</feature>
<accession>A0A2N8ZCH1</accession>
<evidence type="ECO:0000313" key="11">
    <source>
        <dbReference type="EMBL" id="SON49599.1"/>
    </source>
</evidence>
<dbReference type="InterPro" id="IPR029018">
    <property type="entry name" value="Hex-like_dom2"/>
</dbReference>
<dbReference type="EMBL" id="LT960611">
    <property type="protein sequence ID" value="SON49599.1"/>
    <property type="molecule type" value="Genomic_DNA"/>
</dbReference>
<feature type="active site" description="Proton donor" evidence="8">
    <location>
        <position position="434"/>
    </location>
</feature>
<gene>
    <name evidence="11" type="primary">exo I</name>
    <name evidence="11" type="ORF">VTAP4600_A1620</name>
</gene>
<evidence type="ECO:0000259" key="9">
    <source>
        <dbReference type="Pfam" id="PF00728"/>
    </source>
</evidence>
<dbReference type="GO" id="GO:0004563">
    <property type="term" value="F:beta-N-acetylhexosaminidase activity"/>
    <property type="evidence" value="ECO:0007669"/>
    <property type="project" value="UniProtKB-EC"/>
</dbReference>
<feature type="domain" description="Glycoside hydrolase family 20 catalytic" evidence="9">
    <location>
        <begin position="259"/>
        <end position="606"/>
    </location>
</feature>
<dbReference type="EC" id="3.2.1.52" evidence="3"/>
<evidence type="ECO:0000256" key="5">
    <source>
        <dbReference type="ARBA" id="ARBA00023295"/>
    </source>
</evidence>
<dbReference type="PANTHER" id="PTHR22600:SF57">
    <property type="entry name" value="BETA-N-ACETYLHEXOSAMINIDASE"/>
    <property type="match status" value="1"/>
</dbReference>
<name>A0A2N8ZCH1_9VIBR</name>
<protein>
    <recommendedName>
        <fullName evidence="3">beta-N-acetylhexosaminidase</fullName>
        <ecNumber evidence="3">3.2.1.52</ecNumber>
    </recommendedName>
    <alternativeName>
        <fullName evidence="6">Beta-N-acetylhexosaminidase</fullName>
    </alternativeName>
    <alternativeName>
        <fullName evidence="7">N-acetyl-beta-glucosaminidase</fullName>
    </alternativeName>
</protein>
<dbReference type="Proteomes" id="UP000235828">
    <property type="component" value="Chromosome A"/>
</dbReference>
<organism evidence="11 12">
    <name type="scientific">Vibrio tapetis subsp. tapetis</name>
    <dbReference type="NCBI Taxonomy" id="1671868"/>
    <lineage>
        <taxon>Bacteria</taxon>
        <taxon>Pseudomonadati</taxon>
        <taxon>Pseudomonadota</taxon>
        <taxon>Gammaproteobacteria</taxon>
        <taxon>Vibrionales</taxon>
        <taxon>Vibrionaceae</taxon>
        <taxon>Vibrio</taxon>
    </lineage>
</organism>
<evidence type="ECO:0000259" key="10">
    <source>
        <dbReference type="Pfam" id="PF02838"/>
    </source>
</evidence>
<comment type="catalytic activity">
    <reaction evidence="1">
        <text>Hydrolysis of terminal non-reducing N-acetyl-D-hexosamine residues in N-acetyl-beta-D-hexosaminides.</text>
        <dbReference type="EC" id="3.2.1.52"/>
    </reaction>
</comment>
<dbReference type="RefSeq" id="WP_102522236.1">
    <property type="nucleotide sequence ID" value="NZ_LT960611.1"/>
</dbReference>
<dbReference type="AlphaFoldDB" id="A0A2N8ZCH1"/>
<reference evidence="11 12" key="1">
    <citation type="submission" date="2017-10" db="EMBL/GenBank/DDBJ databases">
        <authorList>
            <person name="Banno H."/>
            <person name="Chua N.-H."/>
        </authorList>
    </citation>
    <scope>NUCLEOTIDE SEQUENCE [LARGE SCALE GENOMIC DNA]</scope>
    <source>
        <strain evidence="11">Vibrio tapetis CECT4600</strain>
    </source>
</reference>
<keyword evidence="12" id="KW-1185">Reference proteome</keyword>
<dbReference type="Gene3D" id="3.20.20.80">
    <property type="entry name" value="Glycosidases"/>
    <property type="match status" value="1"/>
</dbReference>
<dbReference type="InterPro" id="IPR025705">
    <property type="entry name" value="Beta_hexosaminidase_sua/sub"/>
</dbReference>
<sequence>MNYRVDLAVLSDENKVSRFGMTLHNLSDQALTDWTLHFAVDRYILPETLTQGSIKQIGGYCQLTPENQQTLEANNLYYVEFDINTVPFRFLTDGINDAFIEVNTSSDSQRISVDITPITLASPYKERTHVPTVSSAELSLIPQPLFLERSEGRFILTPDVGINRQSELANVGVNWLIGEIEKNADISLCESETGKITYRSNPTLDEGCYNLTISPNRIIVESGSSNGFVHASATLLQIISGQQINLVLPCLSIKDKPRYRYRGMMLDCARHFHSVEQVKSLINHLASYKFNHFHWHLTDDEGWRIEIKAFPELTQIGAWRGLDTPIEPQYSHIDSTYGGFYTQEDIADVVQYALDRSVTVIPEIDIPGHCRAAIKSLPNLLVDPEDKSEYRSIQYYNDNVLSPALPGTYQFVDTVLEEIAALFPAPYIHIGADEVPKGVWTKSPSCQALMEQHGYEEPSELQGHLLRHAEQKLKSLGKRMLGWEEAQHGDKVSKDTVIFSWLSEEAALTCAQKGFDVVLQPGQSTYLDMTQDFAPEEHGVDWANPIPLERAYRYEPLDALAENDPIRNRVWGVQCALWCEIIENQSQLEYMVFPRITAMAEVNWSDKSRRDWLDYLARLQAHLNHLDRQGVNYRNPWQQ</sequence>
<evidence type="ECO:0000256" key="2">
    <source>
        <dbReference type="ARBA" id="ARBA00006285"/>
    </source>
</evidence>
<evidence type="ECO:0000256" key="8">
    <source>
        <dbReference type="PIRSR" id="PIRSR625705-1"/>
    </source>
</evidence>
<keyword evidence="4 11" id="KW-0378">Hydrolase</keyword>
<dbReference type="GO" id="GO:0016020">
    <property type="term" value="C:membrane"/>
    <property type="evidence" value="ECO:0007669"/>
    <property type="project" value="TreeGrafter"/>
</dbReference>
<dbReference type="InterPro" id="IPR015883">
    <property type="entry name" value="Glyco_hydro_20_cat"/>
</dbReference>
<dbReference type="SUPFAM" id="SSF55545">
    <property type="entry name" value="beta-N-acetylhexosaminidase-like domain"/>
    <property type="match status" value="1"/>
</dbReference>
<evidence type="ECO:0000256" key="1">
    <source>
        <dbReference type="ARBA" id="ARBA00001231"/>
    </source>
</evidence>
<evidence type="ECO:0000256" key="7">
    <source>
        <dbReference type="ARBA" id="ARBA00033000"/>
    </source>
</evidence>
<dbReference type="GO" id="GO:0005975">
    <property type="term" value="P:carbohydrate metabolic process"/>
    <property type="evidence" value="ECO:0007669"/>
    <property type="project" value="InterPro"/>
</dbReference>
<dbReference type="SUPFAM" id="SSF51445">
    <property type="entry name" value="(Trans)glycosidases"/>
    <property type="match status" value="1"/>
</dbReference>
<evidence type="ECO:0000256" key="4">
    <source>
        <dbReference type="ARBA" id="ARBA00022801"/>
    </source>
</evidence>
<evidence type="ECO:0000313" key="12">
    <source>
        <dbReference type="Proteomes" id="UP000235828"/>
    </source>
</evidence>
<dbReference type="Pfam" id="PF02838">
    <property type="entry name" value="Glyco_hydro_20b"/>
    <property type="match status" value="1"/>
</dbReference>
<dbReference type="PANTHER" id="PTHR22600">
    <property type="entry name" value="BETA-HEXOSAMINIDASE"/>
    <property type="match status" value="1"/>
</dbReference>
<dbReference type="InterPro" id="IPR015882">
    <property type="entry name" value="HEX_bac_N"/>
</dbReference>
<dbReference type="Pfam" id="PF00728">
    <property type="entry name" value="Glyco_hydro_20"/>
    <property type="match status" value="1"/>
</dbReference>
<evidence type="ECO:0000256" key="3">
    <source>
        <dbReference type="ARBA" id="ARBA00012663"/>
    </source>
</evidence>
<dbReference type="KEGG" id="vta:A1620"/>
<dbReference type="Gene3D" id="3.30.379.10">
    <property type="entry name" value="Chitobiase/beta-hexosaminidase domain 2-like"/>
    <property type="match status" value="1"/>
</dbReference>
<evidence type="ECO:0000256" key="6">
    <source>
        <dbReference type="ARBA" id="ARBA00030512"/>
    </source>
</evidence>
<dbReference type="CDD" id="cd06563">
    <property type="entry name" value="GH20_chitobiase-like"/>
    <property type="match status" value="1"/>
</dbReference>